<gene>
    <name evidence="3" type="ORF">RM533_05965</name>
</gene>
<name>A0ABU2ZGK4_9SPHN</name>
<keyword evidence="4" id="KW-1185">Reference proteome</keyword>
<comment type="caution">
    <text evidence="3">The sequence shown here is derived from an EMBL/GenBank/DDBJ whole genome shotgun (WGS) entry which is preliminary data.</text>
</comment>
<evidence type="ECO:0000313" key="4">
    <source>
        <dbReference type="Proteomes" id="UP001259803"/>
    </source>
</evidence>
<dbReference type="RefSeq" id="WP_311340296.1">
    <property type="nucleotide sequence ID" value="NZ_JAVRHS010000003.1"/>
</dbReference>
<dbReference type="InterPro" id="IPR000891">
    <property type="entry name" value="PYR_CT"/>
</dbReference>
<accession>A0ABU2ZGK4</accession>
<dbReference type="Pfam" id="PF00682">
    <property type="entry name" value="HMGL-like"/>
    <property type="match status" value="1"/>
</dbReference>
<protein>
    <submittedName>
        <fullName evidence="3">Aldolase catalytic domain-containing protein</fullName>
    </submittedName>
</protein>
<keyword evidence="1" id="KW-0464">Manganese</keyword>
<sequence>MPDLTILDCTLRDGGYYNDWDFDPELIAAYLDAMHAAKVDVVELGQRFLGNAGFKGPCAYTTDEFLATLNLHGDLRIAVMVNGADLLHGSDVSAALAQLFPQTRSCSAVDLVRIACHVHEVEDVLPASLWLQDAGFKTGINLMQIADRSRDEVVQIARQVARHPVDVLYFADSMGSMTPDHTARVVGWLREAWHGPIGIHTHDNMGLALQNSLRALDAGASWVDATVTGMGRGPGNARTEELVIELNDREERGADLVPLLSLIRRHLQPMKARYGWGTNPFYYLSGKYGIHPSYVQEMAADSRFDEEDFLAVIEDLRARGAKKYSATSLAAARNFFRGEPGGSWHPADLMAGREVMIIGSGPGVVRHRDAISSYIRRKEPVVLALNTQSPVAEDLVTLRVASHPVRLLADAAQHCHLPQPLVTPASMLPPRLHEAFAGKDLLDFGVAIEDGRFAFGDTCCTIPNALVISYALAVAGSGGAQRILLAGFDGYQSGDRRNAEMDATLDLFCASGEAPPVHAVTPTTYRGVEAMSIYGM</sequence>
<feature type="domain" description="Pyruvate carboxyltransferase" evidence="2">
    <location>
        <begin position="4"/>
        <end position="260"/>
    </location>
</feature>
<dbReference type="Gene3D" id="3.20.20.70">
    <property type="entry name" value="Aldolase class I"/>
    <property type="match status" value="1"/>
</dbReference>
<dbReference type="Proteomes" id="UP001259803">
    <property type="component" value="Unassembled WGS sequence"/>
</dbReference>
<dbReference type="CDD" id="cd07944">
    <property type="entry name" value="DRE_TIM_HOA_like"/>
    <property type="match status" value="1"/>
</dbReference>
<dbReference type="SUPFAM" id="SSF51569">
    <property type="entry name" value="Aldolase"/>
    <property type="match status" value="1"/>
</dbReference>
<evidence type="ECO:0000256" key="1">
    <source>
        <dbReference type="ARBA" id="ARBA00023211"/>
    </source>
</evidence>
<dbReference type="PANTHER" id="PTHR10277:SF9">
    <property type="entry name" value="2-ISOPROPYLMALATE SYNTHASE 1, CHLOROPLASTIC-RELATED"/>
    <property type="match status" value="1"/>
</dbReference>
<dbReference type="InterPro" id="IPR050073">
    <property type="entry name" value="2-IPM_HCS-like"/>
</dbReference>
<evidence type="ECO:0000313" key="3">
    <source>
        <dbReference type="EMBL" id="MDT0575726.1"/>
    </source>
</evidence>
<proteinExistence type="predicted"/>
<dbReference type="EMBL" id="JAVRHS010000003">
    <property type="protein sequence ID" value="MDT0575726.1"/>
    <property type="molecule type" value="Genomic_DNA"/>
</dbReference>
<evidence type="ECO:0000259" key="2">
    <source>
        <dbReference type="PROSITE" id="PS50991"/>
    </source>
</evidence>
<dbReference type="PANTHER" id="PTHR10277">
    <property type="entry name" value="HOMOCITRATE SYNTHASE-RELATED"/>
    <property type="match status" value="1"/>
</dbReference>
<reference evidence="3 4" key="1">
    <citation type="submission" date="2023-09" db="EMBL/GenBank/DDBJ databases">
        <authorList>
            <person name="Rey-Velasco X."/>
        </authorList>
    </citation>
    <scope>NUCLEOTIDE SEQUENCE [LARGE SCALE GENOMIC DNA]</scope>
    <source>
        <strain evidence="3 4">F390</strain>
    </source>
</reference>
<dbReference type="InterPro" id="IPR013785">
    <property type="entry name" value="Aldolase_TIM"/>
</dbReference>
<dbReference type="PROSITE" id="PS50991">
    <property type="entry name" value="PYR_CT"/>
    <property type="match status" value="1"/>
</dbReference>
<organism evidence="3 4">
    <name type="scientific">Croceicoccus esteveae</name>
    <dbReference type="NCBI Taxonomy" id="3075597"/>
    <lineage>
        <taxon>Bacteria</taxon>
        <taxon>Pseudomonadati</taxon>
        <taxon>Pseudomonadota</taxon>
        <taxon>Alphaproteobacteria</taxon>
        <taxon>Sphingomonadales</taxon>
        <taxon>Erythrobacteraceae</taxon>
        <taxon>Croceicoccus</taxon>
    </lineage>
</organism>